<sequence length="108" mass="12337">MMTGYPIAWIHIVKEESANDNSRSMQNIGEGQESDIVIYDIVRSNQYLTIKFLENFECLNITIGLAECLLIVIGKATMFPLLDLGKCFIVNKDQINTKGRQHWCKLVE</sequence>
<accession>A0A915IQ83</accession>
<evidence type="ECO:0000259" key="1">
    <source>
        <dbReference type="Pfam" id="PF13087"/>
    </source>
</evidence>
<evidence type="ECO:0000313" key="2">
    <source>
        <dbReference type="Proteomes" id="UP000887565"/>
    </source>
</evidence>
<dbReference type="WBParaSite" id="nRc.2.0.1.t16030-RA">
    <property type="protein sequence ID" value="nRc.2.0.1.t16030-RA"/>
    <property type="gene ID" value="nRc.2.0.1.g16030"/>
</dbReference>
<evidence type="ECO:0000313" key="3">
    <source>
        <dbReference type="WBParaSite" id="nRc.2.0.1.t16030-RA"/>
    </source>
</evidence>
<dbReference type="Gene3D" id="3.40.50.300">
    <property type="entry name" value="P-loop containing nucleotide triphosphate hydrolases"/>
    <property type="match status" value="1"/>
</dbReference>
<reference evidence="3" key="1">
    <citation type="submission" date="2022-11" db="UniProtKB">
        <authorList>
            <consortium name="WormBaseParasite"/>
        </authorList>
    </citation>
    <scope>IDENTIFICATION</scope>
</reference>
<dbReference type="Proteomes" id="UP000887565">
    <property type="component" value="Unplaced"/>
</dbReference>
<dbReference type="AlphaFoldDB" id="A0A915IQ83"/>
<protein>
    <submittedName>
        <fullName evidence="3">DNA2/NAM7 helicase-like C-terminal domain-containing protein</fullName>
    </submittedName>
</protein>
<name>A0A915IQ83_ROMCU</name>
<proteinExistence type="predicted"/>
<feature type="domain" description="DNA2/NAM7 helicase-like C-terminal" evidence="1">
    <location>
        <begin position="30"/>
        <end position="76"/>
    </location>
</feature>
<dbReference type="Pfam" id="PF13087">
    <property type="entry name" value="AAA_12"/>
    <property type="match status" value="1"/>
</dbReference>
<dbReference type="InterPro" id="IPR027417">
    <property type="entry name" value="P-loop_NTPase"/>
</dbReference>
<keyword evidence="2" id="KW-1185">Reference proteome</keyword>
<organism evidence="2 3">
    <name type="scientific">Romanomermis culicivorax</name>
    <name type="common">Nematode worm</name>
    <dbReference type="NCBI Taxonomy" id="13658"/>
    <lineage>
        <taxon>Eukaryota</taxon>
        <taxon>Metazoa</taxon>
        <taxon>Ecdysozoa</taxon>
        <taxon>Nematoda</taxon>
        <taxon>Enoplea</taxon>
        <taxon>Dorylaimia</taxon>
        <taxon>Mermithida</taxon>
        <taxon>Mermithoidea</taxon>
        <taxon>Mermithidae</taxon>
        <taxon>Romanomermis</taxon>
    </lineage>
</organism>
<dbReference type="InterPro" id="IPR041679">
    <property type="entry name" value="DNA2/NAM7-like_C"/>
</dbReference>